<accession>A0AAD9LVW6</accession>
<feature type="region of interest" description="Disordered" evidence="7">
    <location>
        <begin position="1112"/>
        <end position="1133"/>
    </location>
</feature>
<evidence type="ECO:0000256" key="7">
    <source>
        <dbReference type="SAM" id="MobiDB-lite"/>
    </source>
</evidence>
<feature type="transmembrane region" description="Helical" evidence="8">
    <location>
        <begin position="225"/>
        <end position="247"/>
    </location>
</feature>
<dbReference type="Gene3D" id="3.20.20.300">
    <property type="entry name" value="Glycoside hydrolase, family 3, N-terminal domain"/>
    <property type="match status" value="1"/>
</dbReference>
<feature type="transmembrane region" description="Helical" evidence="8">
    <location>
        <begin position="1645"/>
        <end position="1672"/>
    </location>
</feature>
<dbReference type="InterPro" id="IPR026891">
    <property type="entry name" value="Fn3-like"/>
</dbReference>
<evidence type="ECO:0000256" key="2">
    <source>
        <dbReference type="ARBA" id="ARBA00005336"/>
    </source>
</evidence>
<feature type="transmembrane region" description="Helical" evidence="8">
    <location>
        <begin position="1846"/>
        <end position="1868"/>
    </location>
</feature>
<dbReference type="Proteomes" id="UP001259832">
    <property type="component" value="Unassembled WGS sequence"/>
</dbReference>
<feature type="transmembrane region" description="Helical" evidence="8">
    <location>
        <begin position="1989"/>
        <end position="2009"/>
    </location>
</feature>
<feature type="compositionally biased region" description="Acidic residues" evidence="7">
    <location>
        <begin position="1581"/>
        <end position="1591"/>
    </location>
</feature>
<keyword evidence="11" id="KW-1185">Reference proteome</keyword>
<dbReference type="Pfam" id="PF01915">
    <property type="entry name" value="Glyco_hydro_3_C"/>
    <property type="match status" value="1"/>
</dbReference>
<sequence>MVPNQAGPPQSLLLTLELSSSVYAVAWLFIVSFHAVCGVYLVCAAMAYWYLTSGGAMPLYVSIWSLTGIDNYRFYSVVFGIVGGIHGLQMINLLLMSFRARRLTLRSESPGRIQTFVVSRISSSQSAKDDNHPRRPGVFTVIWAKVFSRKGIFGVESEHFSTIFALREVLEASSQTYQAYRASNLLPRPGLNSLMVGLLVTNCWSTAAIQLFLRKSPALERVVTLMCDALLSFGMMVMVPLIIFVPYVQGFNFEYNIFNNPDFLYDAVPLATMVLENRLIFVSSLFDFATKLIPQLSIIVSLMTISELLGRGEIKVVPGAGTGQMETLSVKPKASSAEINPSDVTTRSNPQILSQFGSLRALQKWRHVIAIVSFALWGAIVLILHGLAAQRAANYEVVGCVAITRPWFSNGKEPCSSLVFDCHARSTTSPDNMSFDKLDLEALATLAIVHCPQLEMPSDFQRLTSLVMVHLYNSTIVTWDAASSVSATAHTRLLSVLVGKTQMTQFPVGLQQPLPASLVSVQFSQTNLTKLPEDLYEKWHALGLISFESGILKEIPYQMFLSPVYALSFIGNQIETLPTLAMMPPGTIISELRLKNNPLRELPATLMAPDPFIMSLNIQNTSVTTMPAWVKTNTKVVWAFDTPFCATPMTDPTLMNQVMCFERPPEGDFPMHLFDALAVTHNLLTSAQKVSMTSPISRHTCRPSRDPSNDSRASSHPHCKDVTDDIMSEVDRLVVESTMTQGAICTAIFEKFYTNTTEGPVRGAGKQAVLKRVQNPRAKLSGGDTSHSIEFPPRSKVVGSCQGFFQFQYSWHDDTKAQKDSVGVDRIVPWAHPVLSKLLRFDRIVVLIVRSDCLCTYNFLHKPAYRRLLQCTQEMVGSPLSPNDAVCDFENSLIIAIREFFPTIRIIGCLFHFKQACRRKMKEYRLPDAETKLAMKSSVFDILTGIDSSKVAVEGIAWVKTMIRTRCSQKGINYSRKKWTKFWKYFKRTWLGVYPPTYWNVVLNTRFPPNPSMNRFITTIEALAREYVCQREAIMAGLADPPERGGFKLPRAPHLPNRSNIIASEGNSSNDDSIDPCESCISDFSWNSSTNKEEKEDSRPDYSFDYDRETQAVSLPDTPGTSSSNIPGRTRGQVRQETTTCYFRGYKYTRAWMSSKKGSYRCSHWRQGCAGTMFFHVRTMGYSLGRPHTCRNVDATDASLVDVTGPMKDRVDTLSIEKVAEPARRIWEVVRDEFYGANNEHVVQGLSEPQVLRRVYRARNRHFSGDVHGAIEIPPLSTALNEAVSFFQFHHVTANQENLNKPTRLIGWAHPSLVNLLRYHGTTIFIDGTFRCVPRGYKQCVIVMVHDRASGLYVPVCYVLSTSRTGDSFWDIIHFVVQGTDQQIEPAEVVCDFESAFIQAVQSQFPNAIVIGCLFHWKQAPRRAMKRFLLSEEECAIAMSKGVLDMLTVIDHSLVKRCIKWVKLEIRRRCAEAGITYSNVKWRGFWGYLNRTWMEQYDVSVWNVAGLNNELIARTNNPLERFNRELNNHFPKPRPSTASFVGVIKTISAEYVQRLADIPRGRARRPPREVIQLPKAIEIPEDIGDDSEDEAPAATEQLSDSSSDEDTTEMVLCSNMSSDTVLQPKQVGPPQSLFLTLELSSSVYAVVWLFIVSFHAVCGVYLVCAAMTYWYLTSGRAMPLYVSIWSLTGIDNYRFYSVVFGIVGGIHGLQMINLLLMSFRARRLTLRSESPGRIQTFVVSRISSSQSAKDDSHPRRPGVFTVIWAKVFSRKGIFGVESEHFSTIFALREVLEASSQTYQAYRASNLLPRPGLNSLMVGLLVTNCWSTAAIQLFLRKSPALERVVTLMYDALLSFGMMVMVPLIIFVPYVQGFNFEYNIFNNPDFLYDAVPLATMALENRLIFVSSLFDFATKLIPQLSIILSLMTISELLGHGEIKVVPGAGTGQMETLSVKPKASSAEINPSDARKRSNSQTLNHLGSVGTLQKWKHVVVIGLFVIWGVIVLSLHGSAAQRAANYEVVGCRAITRPWFSNGKEPCSSLVFDCHARSTTSPDNMSFDKLDLEALATLAIVHCSQLEMPSDFQRLKNLVVVHLYNSTIVTWDAASSVSATAHTRLLAVLVGKTQMTQFPVGLQQNLPASLMSVQFSETNLTQLPEDLYVKWHALATVSFENGILKEIPYQMFLSPVYSLSFMGNQIETLPTLAMMPPGTIILELRLKNNPLRELPATLMAPDPFIMSLNIQNTSVTTMPAWVKTNTKVVWAFDTPFCATPMTDPTLMNQVMCFDRPGGQEGPFPMHLFDRQYEKTKSTVIRFCLQCAIPRLYDETPKASEVSTDQYIENRVKEMMSTMSAMPKDPHSDVACILFTQHLDAMLGQMTQLDVSTILHPNRTLNRAVVHEHAKLNVGSYLNTPGAELNDSNANSTHNFSPREWRSLISEIQDIYASHGSHPAIYGLDSVHGANYVHGAVLFGQQINAAATFNPDLVYTMGRITARDTGAAGIPWIFAPILEISQNPLWARTFETFGEDPYLVSVMADAIIRGIQSNGTIAACMKHIIGYSKTPSGHDRVGVTISDFELLNHFAPSFLAAIKAGALTAMESYISINGVPVVANKRILNDLVRHDMNFQGLIVTDYAEIHNLHVWHRVAKTDQDAVRMALTNAPLDMSMVPYNTSFIDMARRTAEENPVLLDRIKSSVRRILTTKMKIGLYDNALPGTDEDIALVGQNESRQAALELARESVILLKNQDGVLPLRSTANVFLTGHSADDVGLLCGGWSLRWQGVSGNRLFPNGISLRQGIANVLSTSVGSIHYANSLHPNGSYSSIRLQEAKRMATESSYTIIAIGEREYAEKPGDLDDLNLPMGQVEYVREIAATGTKVILVLVQGRPRLLQGLAELAHAVVYAMLPGELGGQALAEILFGQVNPSGRLPITYPKTPATIGIPYNHPADTRCRDEKPCKMEWEFGHGLSYSTFQYGNVSISKTVISKTDEATLEVSVQVANTGSMAGKETVMLFLIQPFREIFVPEAKQLKKFKKILLQPGETQDVSFILTREDWGVFDPQIGSGFNRIVETGEYVVAVKPETECNVYRSESGVSSGLCAQFTIQDD</sequence>
<dbReference type="InterPro" id="IPR002772">
    <property type="entry name" value="Glyco_hydro_3_C"/>
</dbReference>
<dbReference type="InterPro" id="IPR001764">
    <property type="entry name" value="Glyco_hydro_3_N"/>
</dbReference>
<evidence type="ECO:0000256" key="1">
    <source>
        <dbReference type="ARBA" id="ARBA00000448"/>
    </source>
</evidence>
<dbReference type="SUPFAM" id="SSF52279">
    <property type="entry name" value="Beta-D-glucan exohydrolase, C-terminal domain"/>
    <property type="match status" value="1"/>
</dbReference>
<keyword evidence="8" id="KW-0812">Transmembrane</keyword>
<dbReference type="GO" id="GO:0008422">
    <property type="term" value="F:beta-glucosidase activity"/>
    <property type="evidence" value="ECO:0007669"/>
    <property type="project" value="UniProtKB-EC"/>
</dbReference>
<feature type="transmembrane region" description="Helical" evidence="8">
    <location>
        <begin position="72"/>
        <end position="95"/>
    </location>
</feature>
<evidence type="ECO:0000256" key="3">
    <source>
        <dbReference type="ARBA" id="ARBA00012744"/>
    </source>
</evidence>
<dbReference type="SMART" id="SM01217">
    <property type="entry name" value="Fn3_like"/>
    <property type="match status" value="1"/>
</dbReference>
<feature type="transmembrane region" description="Helical" evidence="8">
    <location>
        <begin position="368"/>
        <end position="388"/>
    </location>
</feature>
<feature type="transmembrane region" description="Helical" evidence="8">
    <location>
        <begin position="194"/>
        <end position="213"/>
    </location>
</feature>
<keyword evidence="8" id="KW-1133">Transmembrane helix</keyword>
<feature type="compositionally biased region" description="Polar residues" evidence="7">
    <location>
        <begin position="1119"/>
        <end position="1133"/>
    </location>
</feature>
<feature type="transmembrane region" description="Helical" evidence="8">
    <location>
        <begin position="1693"/>
        <end position="1716"/>
    </location>
</feature>
<evidence type="ECO:0000256" key="5">
    <source>
        <dbReference type="ARBA" id="ARBA00022801"/>
    </source>
</evidence>
<dbReference type="FunFam" id="3.20.20.300:FF:000007">
    <property type="entry name" value="Lysosomal beta glucosidase"/>
    <property type="match status" value="1"/>
</dbReference>
<proteinExistence type="inferred from homology"/>
<evidence type="ECO:0000256" key="8">
    <source>
        <dbReference type="SAM" id="Phobius"/>
    </source>
</evidence>
<evidence type="ECO:0000313" key="11">
    <source>
        <dbReference type="Proteomes" id="UP001259832"/>
    </source>
</evidence>
<organism evidence="10 11">
    <name type="scientific">Phytophthora citrophthora</name>
    <dbReference type="NCBI Taxonomy" id="4793"/>
    <lineage>
        <taxon>Eukaryota</taxon>
        <taxon>Sar</taxon>
        <taxon>Stramenopiles</taxon>
        <taxon>Oomycota</taxon>
        <taxon>Peronosporomycetes</taxon>
        <taxon>Peronosporales</taxon>
        <taxon>Peronosporaceae</taxon>
        <taxon>Phytophthora</taxon>
    </lineage>
</organism>
<evidence type="ECO:0000259" key="9">
    <source>
        <dbReference type="SMART" id="SM01217"/>
    </source>
</evidence>
<protein>
    <recommendedName>
        <fullName evidence="3">beta-glucosidase</fullName>
        <ecNumber evidence="3">3.2.1.21</ecNumber>
    </recommendedName>
</protein>
<dbReference type="Gene3D" id="3.40.50.1700">
    <property type="entry name" value="Glycoside hydrolase family 3 C-terminal domain"/>
    <property type="match status" value="1"/>
</dbReference>
<dbReference type="InterPro" id="IPR032675">
    <property type="entry name" value="LRR_dom_sf"/>
</dbReference>
<comment type="similarity">
    <text evidence="2">Belongs to the glycosyl hydrolase 3 family.</text>
</comment>
<gene>
    <name evidence="10" type="ORF">P3T76_000881</name>
</gene>
<evidence type="ECO:0000256" key="4">
    <source>
        <dbReference type="ARBA" id="ARBA00022729"/>
    </source>
</evidence>
<evidence type="ECO:0000256" key="6">
    <source>
        <dbReference type="ARBA" id="ARBA00023295"/>
    </source>
</evidence>
<evidence type="ECO:0000313" key="10">
    <source>
        <dbReference type="EMBL" id="KAK1948592.1"/>
    </source>
</evidence>
<dbReference type="PRINTS" id="PR00133">
    <property type="entry name" value="GLHYDRLASE3"/>
</dbReference>
<keyword evidence="6" id="KW-0326">Glycosidase</keyword>
<dbReference type="InterPro" id="IPR013783">
    <property type="entry name" value="Ig-like_fold"/>
</dbReference>
<dbReference type="GO" id="GO:0009251">
    <property type="term" value="P:glucan catabolic process"/>
    <property type="evidence" value="ECO:0007669"/>
    <property type="project" value="TreeGrafter"/>
</dbReference>
<feature type="region of interest" description="Disordered" evidence="7">
    <location>
        <begin position="1581"/>
        <end position="1606"/>
    </location>
</feature>
<dbReference type="Gene3D" id="2.60.40.10">
    <property type="entry name" value="Immunoglobulins"/>
    <property type="match status" value="1"/>
</dbReference>
<feature type="domain" description="Fibronectin type III-like" evidence="9">
    <location>
        <begin position="3004"/>
        <end position="3078"/>
    </location>
</feature>
<dbReference type="PANTHER" id="PTHR30620:SF16">
    <property type="entry name" value="LYSOSOMAL BETA GLUCOSIDASE"/>
    <property type="match status" value="1"/>
</dbReference>
<feature type="transmembrane region" description="Helical" evidence="8">
    <location>
        <begin position="22"/>
        <end position="51"/>
    </location>
</feature>
<feature type="region of interest" description="Disordered" evidence="7">
    <location>
        <begin position="694"/>
        <end position="721"/>
    </location>
</feature>
<keyword evidence="8" id="KW-0472">Membrane</keyword>
<dbReference type="PANTHER" id="PTHR30620">
    <property type="entry name" value="PERIPLASMIC BETA-GLUCOSIDASE-RELATED"/>
    <property type="match status" value="1"/>
</dbReference>
<reference evidence="10" key="1">
    <citation type="submission" date="2023-08" db="EMBL/GenBank/DDBJ databases">
        <title>Reference Genome Resource for the Citrus Pathogen Phytophthora citrophthora.</title>
        <authorList>
            <person name="Moller H."/>
            <person name="Coetzee B."/>
            <person name="Rose L.J."/>
            <person name="Van Niekerk J.M."/>
        </authorList>
    </citation>
    <scope>NUCLEOTIDE SEQUENCE</scope>
    <source>
        <strain evidence="10">STE-U-9442</strain>
    </source>
</reference>
<dbReference type="EMBL" id="JASMQC010000001">
    <property type="protein sequence ID" value="KAK1948592.1"/>
    <property type="molecule type" value="Genomic_DNA"/>
</dbReference>
<keyword evidence="5" id="KW-0378">Hydrolase</keyword>
<dbReference type="Pfam" id="PF00933">
    <property type="entry name" value="Glyco_hydro_3"/>
    <property type="match status" value="1"/>
</dbReference>
<dbReference type="InterPro" id="IPR036962">
    <property type="entry name" value="Glyco_hydro_3_N_sf"/>
</dbReference>
<name>A0AAD9LVW6_9STRA</name>
<dbReference type="InterPro" id="IPR036881">
    <property type="entry name" value="Glyco_hydro_3_C_sf"/>
</dbReference>
<comment type="caution">
    <text evidence="10">The sequence shown here is derived from an EMBL/GenBank/DDBJ whole genome shotgun (WGS) entry which is preliminary data.</text>
</comment>
<dbReference type="SUPFAM" id="SSF52058">
    <property type="entry name" value="L domain-like"/>
    <property type="match status" value="2"/>
</dbReference>
<comment type="catalytic activity">
    <reaction evidence="1">
        <text>Hydrolysis of terminal, non-reducing beta-D-glucosyl residues with release of beta-D-glucose.</text>
        <dbReference type="EC" id="3.2.1.21"/>
    </reaction>
</comment>
<dbReference type="EC" id="3.2.1.21" evidence="3"/>
<feature type="transmembrane region" description="Helical" evidence="8">
    <location>
        <begin position="1815"/>
        <end position="1834"/>
    </location>
</feature>
<dbReference type="SUPFAM" id="SSF51445">
    <property type="entry name" value="(Trans)glycosidases"/>
    <property type="match status" value="1"/>
</dbReference>
<dbReference type="FunFam" id="2.60.40.10:FF:000731">
    <property type="entry name" value="Lysosomal beta glucosidase"/>
    <property type="match status" value="1"/>
</dbReference>
<dbReference type="Gene3D" id="3.80.10.10">
    <property type="entry name" value="Ribonuclease Inhibitor"/>
    <property type="match status" value="2"/>
</dbReference>
<dbReference type="Pfam" id="PF14310">
    <property type="entry name" value="Fn3-like"/>
    <property type="match status" value="1"/>
</dbReference>
<keyword evidence="4" id="KW-0732">Signal</keyword>
<dbReference type="InterPro" id="IPR051915">
    <property type="entry name" value="Cellulose_Degrad_GH3"/>
</dbReference>
<dbReference type="FunFam" id="3.40.50.1700:FF:000006">
    <property type="entry name" value="Lysosomal beta glucosidase"/>
    <property type="match status" value="1"/>
</dbReference>
<dbReference type="InterPro" id="IPR017853">
    <property type="entry name" value="GH"/>
</dbReference>